<keyword evidence="2" id="KW-1185">Reference proteome</keyword>
<sequence length="68" mass="7364">MAVEVYVNVRVKEGEKRWPSAGLSQSAVPGGTRQTAEDIGRFVRYEFYLDVPALLQTGCCDGPSDGSV</sequence>
<organism evidence="1 2">
    <name type="scientific">Liparis tanakae</name>
    <name type="common">Tanaka's snailfish</name>
    <dbReference type="NCBI Taxonomy" id="230148"/>
    <lineage>
        <taxon>Eukaryota</taxon>
        <taxon>Metazoa</taxon>
        <taxon>Chordata</taxon>
        <taxon>Craniata</taxon>
        <taxon>Vertebrata</taxon>
        <taxon>Euteleostomi</taxon>
        <taxon>Actinopterygii</taxon>
        <taxon>Neopterygii</taxon>
        <taxon>Teleostei</taxon>
        <taxon>Neoteleostei</taxon>
        <taxon>Acanthomorphata</taxon>
        <taxon>Eupercaria</taxon>
        <taxon>Perciformes</taxon>
        <taxon>Cottioidei</taxon>
        <taxon>Cottales</taxon>
        <taxon>Liparidae</taxon>
        <taxon>Liparis</taxon>
    </lineage>
</organism>
<gene>
    <name evidence="1" type="ORF">EYF80_050089</name>
</gene>
<reference evidence="1 2" key="1">
    <citation type="submission" date="2019-03" db="EMBL/GenBank/DDBJ databases">
        <title>First draft genome of Liparis tanakae, snailfish: a comprehensive survey of snailfish specific genes.</title>
        <authorList>
            <person name="Kim W."/>
            <person name="Song I."/>
            <person name="Jeong J.-H."/>
            <person name="Kim D."/>
            <person name="Kim S."/>
            <person name="Ryu S."/>
            <person name="Song J.Y."/>
            <person name="Lee S.K."/>
        </authorList>
    </citation>
    <scope>NUCLEOTIDE SEQUENCE [LARGE SCALE GENOMIC DNA]</scope>
    <source>
        <tissue evidence="1">Muscle</tissue>
    </source>
</reference>
<proteinExistence type="predicted"/>
<protein>
    <submittedName>
        <fullName evidence="1">Uncharacterized protein</fullName>
    </submittedName>
</protein>
<dbReference type="Proteomes" id="UP000314294">
    <property type="component" value="Unassembled WGS sequence"/>
</dbReference>
<evidence type="ECO:0000313" key="1">
    <source>
        <dbReference type="EMBL" id="TNN39740.1"/>
    </source>
</evidence>
<name>A0A4Z2FFR7_9TELE</name>
<dbReference type="AlphaFoldDB" id="A0A4Z2FFR7"/>
<dbReference type="EMBL" id="SRLO01001253">
    <property type="protein sequence ID" value="TNN39740.1"/>
    <property type="molecule type" value="Genomic_DNA"/>
</dbReference>
<comment type="caution">
    <text evidence="1">The sequence shown here is derived from an EMBL/GenBank/DDBJ whole genome shotgun (WGS) entry which is preliminary data.</text>
</comment>
<accession>A0A4Z2FFR7</accession>
<evidence type="ECO:0000313" key="2">
    <source>
        <dbReference type="Proteomes" id="UP000314294"/>
    </source>
</evidence>